<dbReference type="EMBL" id="CAJVPW010004204">
    <property type="protein sequence ID" value="CAG8536441.1"/>
    <property type="molecule type" value="Genomic_DNA"/>
</dbReference>
<gene>
    <name evidence="1" type="ORF">SPELUC_LOCUS4601</name>
</gene>
<sequence>MSDVNYYKILGVKKSSTIEEIMKIYKKLALKYHSNKNKTSFAHDKFCKINEAYVFLLKNHKPTKQRTSRKPRKTQMTKKKIIKKTTKKVFLKKFERLFKDFIKVVEENAKSLRIKFEKKVKESEKEELFEKSEEDSKEIVEEKKSAKKKKFNL</sequence>
<evidence type="ECO:0000313" key="1">
    <source>
        <dbReference type="EMBL" id="CAG8536441.1"/>
    </source>
</evidence>
<proteinExistence type="predicted"/>
<dbReference type="Proteomes" id="UP000789366">
    <property type="component" value="Unassembled WGS sequence"/>
</dbReference>
<reference evidence="1" key="1">
    <citation type="submission" date="2021-06" db="EMBL/GenBank/DDBJ databases">
        <authorList>
            <person name="Kallberg Y."/>
            <person name="Tangrot J."/>
            <person name="Rosling A."/>
        </authorList>
    </citation>
    <scope>NUCLEOTIDE SEQUENCE</scope>
    <source>
        <strain evidence="1">28 12/20/2015</strain>
    </source>
</reference>
<evidence type="ECO:0000313" key="2">
    <source>
        <dbReference type="Proteomes" id="UP000789366"/>
    </source>
</evidence>
<keyword evidence="2" id="KW-1185">Reference proteome</keyword>
<protein>
    <submittedName>
        <fullName evidence="1">8480_t:CDS:1</fullName>
    </submittedName>
</protein>
<organism evidence="1 2">
    <name type="scientific">Cetraspora pellucida</name>
    <dbReference type="NCBI Taxonomy" id="1433469"/>
    <lineage>
        <taxon>Eukaryota</taxon>
        <taxon>Fungi</taxon>
        <taxon>Fungi incertae sedis</taxon>
        <taxon>Mucoromycota</taxon>
        <taxon>Glomeromycotina</taxon>
        <taxon>Glomeromycetes</taxon>
        <taxon>Diversisporales</taxon>
        <taxon>Gigasporaceae</taxon>
        <taxon>Cetraspora</taxon>
    </lineage>
</organism>
<comment type="caution">
    <text evidence="1">The sequence shown here is derived from an EMBL/GenBank/DDBJ whole genome shotgun (WGS) entry which is preliminary data.</text>
</comment>
<name>A0ACA9LNF4_9GLOM</name>
<accession>A0ACA9LNF4</accession>